<gene>
    <name evidence="2" type="ORF">BPA30113_03473</name>
</gene>
<keyword evidence="3" id="KW-1185">Reference proteome</keyword>
<feature type="compositionally biased region" description="Basic and acidic residues" evidence="1">
    <location>
        <begin position="180"/>
        <end position="201"/>
    </location>
</feature>
<reference evidence="2 3" key="1">
    <citation type="submission" date="2019-09" db="EMBL/GenBank/DDBJ databases">
        <authorList>
            <person name="Depoorter E."/>
        </authorList>
    </citation>
    <scope>NUCLEOTIDE SEQUENCE [LARGE SCALE GENOMIC DNA]</scope>
    <source>
        <strain evidence="2">LMG 30113</strain>
    </source>
</reference>
<dbReference type="Proteomes" id="UP000494330">
    <property type="component" value="Unassembled WGS sequence"/>
</dbReference>
<evidence type="ECO:0000313" key="3">
    <source>
        <dbReference type="Proteomes" id="UP000494330"/>
    </source>
</evidence>
<accession>A0A6P2MBR5</accession>
<dbReference type="AlphaFoldDB" id="A0A6P2MBR5"/>
<dbReference type="EMBL" id="CABVQD010000011">
    <property type="protein sequence ID" value="VWB76313.1"/>
    <property type="molecule type" value="Genomic_DNA"/>
</dbReference>
<organism evidence="2 3">
    <name type="scientific">Burkholderia paludis</name>
    <dbReference type="NCBI Taxonomy" id="1506587"/>
    <lineage>
        <taxon>Bacteria</taxon>
        <taxon>Pseudomonadati</taxon>
        <taxon>Pseudomonadota</taxon>
        <taxon>Betaproteobacteria</taxon>
        <taxon>Burkholderiales</taxon>
        <taxon>Burkholderiaceae</taxon>
        <taxon>Burkholderia</taxon>
        <taxon>Burkholderia cepacia complex</taxon>
    </lineage>
</organism>
<evidence type="ECO:0000256" key="1">
    <source>
        <dbReference type="SAM" id="MobiDB-lite"/>
    </source>
</evidence>
<evidence type="ECO:0000313" key="2">
    <source>
        <dbReference type="EMBL" id="VWB76313.1"/>
    </source>
</evidence>
<proteinExistence type="predicted"/>
<feature type="region of interest" description="Disordered" evidence="1">
    <location>
        <begin position="162"/>
        <end position="226"/>
    </location>
</feature>
<protein>
    <submittedName>
        <fullName evidence="2">Uncharacterized protein</fullName>
    </submittedName>
</protein>
<sequence>MARSEGVDDGWNVRRATRRLRRHAGRFRRAQGIAAVSERSMPPSRRSESAVRDEAEFVRINSAEAEAIHCAAVQPARFGIGLRAVLAGWACADSTCAVEPKCLDTKMPDGRHVYAHKPMGVGLRVTKRHAPASPESCGQRRSNTAAYSSGHCAGAVEFRHSPGHEARGTSPSRCGLYAHKPTDVQRDRRPGPDREGCRDEPVSSAPCRPCRDRWPTDFMRINTSTR</sequence>
<name>A0A6P2MBR5_9BURK</name>